<comment type="catalytic activity">
    <reaction evidence="1">
        <text>beta-D-fructose 6-phosphate + ATP = beta-D-fructose 1,6-bisphosphate + ADP + H(+)</text>
        <dbReference type="Rhea" id="RHEA:16109"/>
        <dbReference type="ChEBI" id="CHEBI:15378"/>
        <dbReference type="ChEBI" id="CHEBI:30616"/>
        <dbReference type="ChEBI" id="CHEBI:32966"/>
        <dbReference type="ChEBI" id="CHEBI:57634"/>
        <dbReference type="ChEBI" id="CHEBI:456216"/>
        <dbReference type="EC" id="2.7.1.11"/>
    </reaction>
</comment>
<comment type="caution">
    <text evidence="3">The sequence shown here is derived from an EMBL/GenBank/DDBJ whole genome shotgun (WGS) entry which is preliminary data.</text>
</comment>
<accession>A0ABQ9V8C8</accession>
<reference evidence="3 4" key="1">
    <citation type="submission" date="2023-05" db="EMBL/GenBank/DDBJ databases">
        <title>B98-5 Cell Line De Novo Hybrid Assembly: An Optical Mapping Approach.</title>
        <authorList>
            <person name="Kananen K."/>
            <person name="Auerbach J.A."/>
            <person name="Kautto E."/>
            <person name="Blachly J.S."/>
        </authorList>
    </citation>
    <scope>NUCLEOTIDE SEQUENCE [LARGE SCALE GENOMIC DNA]</scope>
    <source>
        <strain evidence="3">B95-8</strain>
        <tissue evidence="3">Cell line</tissue>
    </source>
</reference>
<dbReference type="PANTHER" id="PTHR13697">
    <property type="entry name" value="PHOSPHOFRUCTOKINASE"/>
    <property type="match status" value="1"/>
</dbReference>
<evidence type="ECO:0000256" key="1">
    <source>
        <dbReference type="ARBA" id="ARBA00048070"/>
    </source>
</evidence>
<dbReference type="PANTHER" id="PTHR13697:SF5">
    <property type="entry name" value="ATP-DEPENDENT 6-PHOSPHOFRUCTOKINASE, PLATELET TYPE"/>
    <property type="match status" value="1"/>
</dbReference>
<keyword evidence="4" id="KW-1185">Reference proteome</keyword>
<gene>
    <name evidence="3" type="ORF">P7K49_014959</name>
</gene>
<protein>
    <submittedName>
        <fullName evidence="3">Uncharacterized protein</fullName>
    </submittedName>
</protein>
<proteinExistence type="predicted"/>
<dbReference type="Gene3D" id="3.40.50.450">
    <property type="match status" value="1"/>
</dbReference>
<feature type="region of interest" description="Disordered" evidence="2">
    <location>
        <begin position="126"/>
        <end position="150"/>
    </location>
</feature>
<evidence type="ECO:0000256" key="2">
    <source>
        <dbReference type="SAM" id="MobiDB-lite"/>
    </source>
</evidence>
<evidence type="ECO:0000313" key="3">
    <source>
        <dbReference type="EMBL" id="KAK2105445.1"/>
    </source>
</evidence>
<sequence>MGVEAVIALLEATPDTPACVVSLSGNHAVRLPLMECVQMVSGRPMAKGRECQDPRQSKRIQVTLVQPGTAGGPQVGRRPQERAMGRHFLEEGGTFPKLSRFSHFLSSSPRTFRSVVGHGDDFWSPKDAPTLFRPGNGLPANEERKEQSSFSSHGSVVELAAGSAAFKVASKAQSLNYMQYAYFESVSRVSAPLERIATQDVQKAMDERRFQDAVRLRGK</sequence>
<evidence type="ECO:0000313" key="4">
    <source>
        <dbReference type="Proteomes" id="UP001266305"/>
    </source>
</evidence>
<dbReference type="Proteomes" id="UP001266305">
    <property type="component" value="Unassembled WGS sequence"/>
</dbReference>
<dbReference type="EMBL" id="JASSZA010000007">
    <property type="protein sequence ID" value="KAK2105445.1"/>
    <property type="molecule type" value="Genomic_DNA"/>
</dbReference>
<organism evidence="3 4">
    <name type="scientific">Saguinus oedipus</name>
    <name type="common">Cotton-top tamarin</name>
    <name type="synonym">Oedipomidas oedipus</name>
    <dbReference type="NCBI Taxonomy" id="9490"/>
    <lineage>
        <taxon>Eukaryota</taxon>
        <taxon>Metazoa</taxon>
        <taxon>Chordata</taxon>
        <taxon>Craniata</taxon>
        <taxon>Vertebrata</taxon>
        <taxon>Euteleostomi</taxon>
        <taxon>Mammalia</taxon>
        <taxon>Eutheria</taxon>
        <taxon>Euarchontoglires</taxon>
        <taxon>Primates</taxon>
        <taxon>Haplorrhini</taxon>
        <taxon>Platyrrhini</taxon>
        <taxon>Cebidae</taxon>
        <taxon>Callitrichinae</taxon>
        <taxon>Saguinus</taxon>
    </lineage>
</organism>
<name>A0ABQ9V8C8_SAGOE</name>